<dbReference type="RefSeq" id="WP_029941706.1">
    <property type="nucleotide sequence ID" value="NZ_BSOO01000003.1"/>
</dbReference>
<evidence type="ECO:0008006" key="4">
    <source>
        <dbReference type="Google" id="ProtNLM"/>
    </source>
</evidence>
<accession>A0ABQ5Z542</accession>
<dbReference type="EMBL" id="BSOO01000003">
    <property type="protein sequence ID" value="GLR46745.1"/>
    <property type="molecule type" value="Genomic_DNA"/>
</dbReference>
<keyword evidence="3" id="KW-1185">Reference proteome</keyword>
<sequence>MQQRTIPCLIAAGFIGIALTASATQAFAAPQAGDVVVKGRKFDPESQRIVRYGDLNLTQASDRHQLDRRIYRTANSLCFYMNGSESADCTLLAVHSTDDQVAQAIDRAYRQMAGLPVGPALQISMVIAH</sequence>
<protein>
    <recommendedName>
        <fullName evidence="4">UrcA family protein</fullName>
    </recommendedName>
</protein>
<organism evidence="2 3">
    <name type="scientific">Sphingomonas astaxanthinifaciens DSM 22298</name>
    <dbReference type="NCBI Taxonomy" id="1123267"/>
    <lineage>
        <taxon>Bacteria</taxon>
        <taxon>Pseudomonadati</taxon>
        <taxon>Pseudomonadota</taxon>
        <taxon>Alphaproteobacteria</taxon>
        <taxon>Sphingomonadales</taxon>
        <taxon>Sphingomonadaceae</taxon>
        <taxon>Sphingomonas</taxon>
    </lineage>
</organism>
<evidence type="ECO:0000313" key="2">
    <source>
        <dbReference type="EMBL" id="GLR46745.1"/>
    </source>
</evidence>
<proteinExistence type="predicted"/>
<dbReference type="NCBIfam" id="TIGR04433">
    <property type="entry name" value="UrcA_uranyl"/>
    <property type="match status" value="1"/>
</dbReference>
<dbReference type="Proteomes" id="UP001156703">
    <property type="component" value="Unassembled WGS sequence"/>
</dbReference>
<evidence type="ECO:0000313" key="3">
    <source>
        <dbReference type="Proteomes" id="UP001156703"/>
    </source>
</evidence>
<reference evidence="3" key="1">
    <citation type="journal article" date="2019" name="Int. J. Syst. Evol. Microbiol.">
        <title>The Global Catalogue of Microorganisms (GCM) 10K type strain sequencing project: providing services to taxonomists for standard genome sequencing and annotation.</title>
        <authorList>
            <consortium name="The Broad Institute Genomics Platform"/>
            <consortium name="The Broad Institute Genome Sequencing Center for Infectious Disease"/>
            <person name="Wu L."/>
            <person name="Ma J."/>
        </authorList>
    </citation>
    <scope>NUCLEOTIDE SEQUENCE [LARGE SCALE GENOMIC DNA]</scope>
    <source>
        <strain evidence="3">NBRC 102146</strain>
    </source>
</reference>
<comment type="caution">
    <text evidence="2">The sequence shown here is derived from an EMBL/GenBank/DDBJ whole genome shotgun (WGS) entry which is preliminary data.</text>
</comment>
<feature type="chain" id="PRO_5045716583" description="UrcA family protein" evidence="1">
    <location>
        <begin position="29"/>
        <end position="129"/>
    </location>
</feature>
<dbReference type="InterPro" id="IPR030972">
    <property type="entry name" value="UrcA_uranyl"/>
</dbReference>
<keyword evidence="1" id="KW-0732">Signal</keyword>
<gene>
    <name evidence="2" type="ORF">GCM10007925_04560</name>
</gene>
<feature type="signal peptide" evidence="1">
    <location>
        <begin position="1"/>
        <end position="28"/>
    </location>
</feature>
<name>A0ABQ5Z542_9SPHN</name>
<evidence type="ECO:0000256" key="1">
    <source>
        <dbReference type="SAM" id="SignalP"/>
    </source>
</evidence>